<dbReference type="SUPFAM" id="SSF52540">
    <property type="entry name" value="P-loop containing nucleoside triphosphate hydrolases"/>
    <property type="match status" value="1"/>
</dbReference>
<accession>X0SM09</accession>
<dbReference type="EMBL" id="BARS01004310">
    <property type="protein sequence ID" value="GAF76176.1"/>
    <property type="molecule type" value="Genomic_DNA"/>
</dbReference>
<proteinExistence type="predicted"/>
<sequence>MNKMNQPVNLKLKICLLGDIAVGKTSLVRRSVRNKFNENYHPTIGSMTYRKNITIKRPDLHSDFNLELTIWDITGQISFKKLLHPHYLRGAKGAILMCDLTKRETLDNLHEWLDSVSSVCKKVPSVFIANKSDCTDNFEFSASEIESTASEFNSPFLTTSAKSGDNIENVFRILGNEIINDWVNIDV</sequence>
<dbReference type="PANTHER" id="PTHR47977">
    <property type="entry name" value="RAS-RELATED PROTEIN RAB"/>
    <property type="match status" value="1"/>
</dbReference>
<dbReference type="GO" id="GO:0005525">
    <property type="term" value="F:GTP binding"/>
    <property type="evidence" value="ECO:0007669"/>
    <property type="project" value="UniProtKB-KW"/>
</dbReference>
<reference evidence="3" key="1">
    <citation type="journal article" date="2014" name="Front. Microbiol.">
        <title>High frequency of phylogenetically diverse reductive dehalogenase-homologous genes in deep subseafloor sedimentary metagenomes.</title>
        <authorList>
            <person name="Kawai M."/>
            <person name="Futagami T."/>
            <person name="Toyoda A."/>
            <person name="Takaki Y."/>
            <person name="Nishi S."/>
            <person name="Hori S."/>
            <person name="Arai W."/>
            <person name="Tsubouchi T."/>
            <person name="Morono Y."/>
            <person name="Uchiyama I."/>
            <person name="Ito T."/>
            <person name="Fujiyama A."/>
            <person name="Inagaki F."/>
            <person name="Takami H."/>
        </authorList>
    </citation>
    <scope>NUCLEOTIDE SEQUENCE</scope>
    <source>
        <strain evidence="3">Expedition CK06-06</strain>
    </source>
</reference>
<dbReference type="SMART" id="SM00174">
    <property type="entry name" value="RHO"/>
    <property type="match status" value="1"/>
</dbReference>
<name>X0SM09_9ZZZZ</name>
<evidence type="ECO:0008006" key="4">
    <source>
        <dbReference type="Google" id="ProtNLM"/>
    </source>
</evidence>
<comment type="caution">
    <text evidence="3">The sequence shown here is derived from an EMBL/GenBank/DDBJ whole genome shotgun (WGS) entry which is preliminary data.</text>
</comment>
<dbReference type="InterPro" id="IPR050227">
    <property type="entry name" value="Rab"/>
</dbReference>
<keyword evidence="2" id="KW-0342">GTP-binding</keyword>
<dbReference type="CDD" id="cd00154">
    <property type="entry name" value="Rab"/>
    <property type="match status" value="1"/>
</dbReference>
<keyword evidence="1" id="KW-0547">Nucleotide-binding</keyword>
<protein>
    <recommendedName>
        <fullName evidence="4">GTP-binding protein</fullName>
    </recommendedName>
</protein>
<gene>
    <name evidence="3" type="ORF">S01H1_08396</name>
</gene>
<dbReference type="InterPro" id="IPR001806">
    <property type="entry name" value="Small_GTPase"/>
</dbReference>
<dbReference type="InterPro" id="IPR005225">
    <property type="entry name" value="Small_GTP-bd"/>
</dbReference>
<evidence type="ECO:0000313" key="3">
    <source>
        <dbReference type="EMBL" id="GAF76176.1"/>
    </source>
</evidence>
<dbReference type="InterPro" id="IPR027417">
    <property type="entry name" value="P-loop_NTPase"/>
</dbReference>
<dbReference type="NCBIfam" id="TIGR00231">
    <property type="entry name" value="small_GTP"/>
    <property type="match status" value="1"/>
</dbReference>
<dbReference type="FunFam" id="3.40.50.300:FF:001447">
    <property type="entry name" value="Ras-related protein Rab-1B"/>
    <property type="match status" value="1"/>
</dbReference>
<dbReference type="SMART" id="SM00175">
    <property type="entry name" value="RAB"/>
    <property type="match status" value="1"/>
</dbReference>
<dbReference type="PROSITE" id="PS51419">
    <property type="entry name" value="RAB"/>
    <property type="match status" value="1"/>
</dbReference>
<dbReference type="AlphaFoldDB" id="X0SM09"/>
<dbReference type="Gene3D" id="3.40.50.300">
    <property type="entry name" value="P-loop containing nucleotide triphosphate hydrolases"/>
    <property type="match status" value="1"/>
</dbReference>
<evidence type="ECO:0000256" key="1">
    <source>
        <dbReference type="ARBA" id="ARBA00022741"/>
    </source>
</evidence>
<dbReference type="Pfam" id="PF00071">
    <property type="entry name" value="Ras"/>
    <property type="match status" value="1"/>
</dbReference>
<dbReference type="SMART" id="SM00173">
    <property type="entry name" value="RAS"/>
    <property type="match status" value="1"/>
</dbReference>
<evidence type="ECO:0000256" key="2">
    <source>
        <dbReference type="ARBA" id="ARBA00023134"/>
    </source>
</evidence>
<dbReference type="GO" id="GO:0003924">
    <property type="term" value="F:GTPase activity"/>
    <property type="evidence" value="ECO:0007669"/>
    <property type="project" value="InterPro"/>
</dbReference>
<dbReference type="PROSITE" id="PS51421">
    <property type="entry name" value="RAS"/>
    <property type="match status" value="1"/>
</dbReference>
<organism evidence="3">
    <name type="scientific">marine sediment metagenome</name>
    <dbReference type="NCBI Taxonomy" id="412755"/>
    <lineage>
        <taxon>unclassified sequences</taxon>
        <taxon>metagenomes</taxon>
        <taxon>ecological metagenomes</taxon>
    </lineage>
</organism>
<dbReference type="PRINTS" id="PR00449">
    <property type="entry name" value="RASTRNSFRMNG"/>
</dbReference>
<dbReference type="PROSITE" id="PS51417">
    <property type="entry name" value="ARF"/>
    <property type="match status" value="1"/>
</dbReference>